<accession>A0AAD7VQQ1</accession>
<dbReference type="InterPro" id="IPR048749">
    <property type="entry name" value="SLX1_C"/>
</dbReference>
<sequence length="487" mass="54134">MICIVSGFPSKISALQFEHAWQHPYRSRHIQPGDRITKNKKEVGTLHKHLGNLRLLISSHSLCRWPLRFHIFDTEVETVWKQNKYKLAEIPSHVTVLFDIRRPEGLEKDAKAKTDREAREVASETQHSESPPKKRVRKTIARETFKSLEAEAAAELVSSQRMNIHDGDGLGGIKGLKVTNEIHEPYFSYSAHRIEDGDVCGICSELLYNDNKDSQHGLATVICSNTDCLETYHTTCLANEFLSQFGDPSDKHLHVLPVQGACTTCEQKLDWGLLIRNAFWRGSGVQEDTADLSATQQHQMVEDNDMANEIELVDFLDSESDLGQLSQKVKTSPVRKRTKSHDSADGATDASKVALIKSRNAPATSRQKKTKRQENADDEVVAISSKASRKMHLQVPQEAGTASAQRATDTGKQGFPPTRGGSVSRVFGSDGRLLDYIPDSEDDGEDVEIGGLLCDIRTSPKQFQSASLEYSLHSGIEVIDVSDQSTM</sequence>
<gene>
    <name evidence="3" type="ORF">POJ06DRAFT_260217</name>
</gene>
<dbReference type="GO" id="GO:0008821">
    <property type="term" value="F:crossover junction DNA endonuclease activity"/>
    <property type="evidence" value="ECO:0007669"/>
    <property type="project" value="TreeGrafter"/>
</dbReference>
<dbReference type="EMBL" id="JARPMG010000010">
    <property type="protein sequence ID" value="KAJ8097824.1"/>
    <property type="molecule type" value="Genomic_DNA"/>
</dbReference>
<dbReference type="PANTHER" id="PTHR20208">
    <property type="entry name" value="STRUCTURE-SPECIFIC ENDONUCLEASE SUBUNIT SLX1"/>
    <property type="match status" value="1"/>
</dbReference>
<evidence type="ECO:0000313" key="3">
    <source>
        <dbReference type="EMBL" id="KAJ8097824.1"/>
    </source>
</evidence>
<feature type="domain" description="Structure-specific endonuclease subunit SLX1 C-terminal" evidence="2">
    <location>
        <begin position="200"/>
        <end position="275"/>
    </location>
</feature>
<feature type="compositionally biased region" description="Basic and acidic residues" evidence="1">
    <location>
        <begin position="108"/>
        <end position="132"/>
    </location>
</feature>
<dbReference type="Proteomes" id="UP001217417">
    <property type="component" value="Unassembled WGS sequence"/>
</dbReference>
<comment type="caution">
    <text evidence="3">The sequence shown here is derived from an EMBL/GenBank/DDBJ whole genome shotgun (WGS) entry which is preliminary data.</text>
</comment>
<feature type="region of interest" description="Disordered" evidence="1">
    <location>
        <begin position="398"/>
        <end position="426"/>
    </location>
</feature>
<keyword evidence="4" id="KW-1185">Reference proteome</keyword>
<dbReference type="Gene3D" id="3.30.40.10">
    <property type="entry name" value="Zinc/RING finger domain, C3HC4 (zinc finger)"/>
    <property type="match status" value="1"/>
</dbReference>
<evidence type="ECO:0000313" key="4">
    <source>
        <dbReference type="Proteomes" id="UP001217417"/>
    </source>
</evidence>
<dbReference type="RefSeq" id="XP_056041274.1">
    <property type="nucleotide sequence ID" value="XM_056188458.1"/>
</dbReference>
<dbReference type="AlphaFoldDB" id="A0AAD7VQQ1"/>
<feature type="region of interest" description="Disordered" evidence="1">
    <location>
        <begin position="108"/>
        <end position="136"/>
    </location>
</feature>
<name>A0AAD7VQQ1_9ASCO</name>
<dbReference type="PANTHER" id="PTHR20208:SF10">
    <property type="entry name" value="STRUCTURE-SPECIFIC ENDONUCLEASE SUBUNIT SLX1"/>
    <property type="match status" value="1"/>
</dbReference>
<evidence type="ECO:0000259" key="2">
    <source>
        <dbReference type="Pfam" id="PF21202"/>
    </source>
</evidence>
<protein>
    <recommendedName>
        <fullName evidence="2">Structure-specific endonuclease subunit SLX1 C-terminal domain-containing protein</fullName>
    </recommendedName>
</protein>
<feature type="compositionally biased region" description="Polar residues" evidence="1">
    <location>
        <begin position="400"/>
        <end position="411"/>
    </location>
</feature>
<dbReference type="InterPro" id="IPR013083">
    <property type="entry name" value="Znf_RING/FYVE/PHD"/>
</dbReference>
<dbReference type="GO" id="GO:0000724">
    <property type="term" value="P:double-strand break repair via homologous recombination"/>
    <property type="evidence" value="ECO:0007669"/>
    <property type="project" value="TreeGrafter"/>
</dbReference>
<evidence type="ECO:0000256" key="1">
    <source>
        <dbReference type="SAM" id="MobiDB-lite"/>
    </source>
</evidence>
<organism evidence="3 4">
    <name type="scientific">Lipomyces tetrasporus</name>
    <dbReference type="NCBI Taxonomy" id="54092"/>
    <lineage>
        <taxon>Eukaryota</taxon>
        <taxon>Fungi</taxon>
        <taxon>Dikarya</taxon>
        <taxon>Ascomycota</taxon>
        <taxon>Saccharomycotina</taxon>
        <taxon>Lipomycetes</taxon>
        <taxon>Lipomycetales</taxon>
        <taxon>Lipomycetaceae</taxon>
        <taxon>Lipomyces</taxon>
    </lineage>
</organism>
<dbReference type="GO" id="GO:0017108">
    <property type="term" value="F:5'-flap endonuclease activity"/>
    <property type="evidence" value="ECO:0007669"/>
    <property type="project" value="TreeGrafter"/>
</dbReference>
<dbReference type="InterPro" id="IPR050381">
    <property type="entry name" value="SLX1_endonuclease"/>
</dbReference>
<dbReference type="Pfam" id="PF21202">
    <property type="entry name" value="SLX1_C"/>
    <property type="match status" value="1"/>
</dbReference>
<dbReference type="GeneID" id="80883624"/>
<proteinExistence type="predicted"/>
<reference evidence="3" key="1">
    <citation type="submission" date="2023-03" db="EMBL/GenBank/DDBJ databases">
        <title>Near-Complete genome sequence of Lipomyces tetrasporous NRRL Y-64009, an oleaginous yeast capable of growing on lignocellulosic hydrolysates.</title>
        <authorList>
            <consortium name="Lawrence Berkeley National Laboratory"/>
            <person name="Jagtap S.S."/>
            <person name="Liu J.-J."/>
            <person name="Walukiewicz H.E."/>
            <person name="Pangilinan J."/>
            <person name="Lipzen A."/>
            <person name="Ahrendt S."/>
            <person name="Koriabine M."/>
            <person name="Cobaugh K."/>
            <person name="Salamov A."/>
            <person name="Yoshinaga Y."/>
            <person name="Ng V."/>
            <person name="Daum C."/>
            <person name="Grigoriev I.V."/>
            <person name="Slininger P.J."/>
            <person name="Dien B.S."/>
            <person name="Jin Y.-S."/>
            <person name="Rao C.V."/>
        </authorList>
    </citation>
    <scope>NUCLEOTIDE SEQUENCE</scope>
    <source>
        <strain evidence="3">NRRL Y-64009</strain>
    </source>
</reference>
<dbReference type="GO" id="GO:0033557">
    <property type="term" value="C:Slx1-Slx4 complex"/>
    <property type="evidence" value="ECO:0007669"/>
    <property type="project" value="TreeGrafter"/>
</dbReference>
<feature type="region of interest" description="Disordered" evidence="1">
    <location>
        <begin position="324"/>
        <end position="378"/>
    </location>
</feature>